<dbReference type="PANTHER" id="PTHR18964:SF169">
    <property type="entry name" value="N-ACETYLMANNOSAMINE KINASE"/>
    <property type="match status" value="1"/>
</dbReference>
<evidence type="ECO:0000313" key="2">
    <source>
        <dbReference type="Proteomes" id="UP000007575"/>
    </source>
</evidence>
<dbReference type="Proteomes" id="UP000007575">
    <property type="component" value="Plasmid P1"/>
</dbReference>
<gene>
    <name evidence="1" type="ordered locus">DGo_PA0308</name>
</gene>
<dbReference type="AlphaFoldDB" id="H8H0E2"/>
<dbReference type="InterPro" id="IPR000600">
    <property type="entry name" value="ROK"/>
</dbReference>
<dbReference type="OrthoDB" id="49666at2"/>
<dbReference type="KEGG" id="dgo:DGo_PA0308"/>
<dbReference type="EMBL" id="CP002192">
    <property type="protein sequence ID" value="AFD27194.1"/>
    <property type="molecule type" value="Genomic_DNA"/>
</dbReference>
<keyword evidence="1" id="KW-0614">Plasmid</keyword>
<name>H8H0E2_DEIGI</name>
<reference evidence="1 2" key="1">
    <citation type="journal article" date="2012" name="PLoS ONE">
        <title>Genome sequence and transcriptome analysis of the radioresistant bacterium Deinococcus gobiensis: insights into the extreme environmental adaptations.</title>
        <authorList>
            <person name="Yuan M."/>
            <person name="Chen M."/>
            <person name="Zhang W."/>
            <person name="Lu W."/>
            <person name="Wang J."/>
            <person name="Yang M."/>
            <person name="Zhao P."/>
            <person name="Tang R."/>
            <person name="Li X."/>
            <person name="Hao Y."/>
            <person name="Zhou Z."/>
            <person name="Zhan Y."/>
            <person name="Yu H."/>
            <person name="Teng C."/>
            <person name="Yan Y."/>
            <person name="Ping S."/>
            <person name="Wang Y."/>
            <person name="Lin M."/>
        </authorList>
    </citation>
    <scope>NUCLEOTIDE SEQUENCE [LARGE SCALE GENOMIC DNA]</scope>
    <source>
        <strain evidence="2">DSM 21396 / JCM 16679 / CGMCC 1.7299 / I-0</strain>
        <plasmid evidence="1">P1</plasmid>
    </source>
</reference>
<keyword evidence="2" id="KW-1185">Reference proteome</keyword>
<dbReference type="RefSeq" id="WP_014695712.1">
    <property type="nucleotide sequence ID" value="NC_017805.1"/>
</dbReference>
<organism evidence="1 2">
    <name type="scientific">Deinococcus gobiensis (strain DSM 21396 / JCM 16679 / CGMCC 1.7299 / I-0)</name>
    <dbReference type="NCBI Taxonomy" id="745776"/>
    <lineage>
        <taxon>Bacteria</taxon>
        <taxon>Thermotogati</taxon>
        <taxon>Deinococcota</taxon>
        <taxon>Deinococci</taxon>
        <taxon>Deinococcales</taxon>
        <taxon>Deinococcaceae</taxon>
        <taxon>Deinococcus</taxon>
    </lineage>
</organism>
<evidence type="ECO:0000313" key="1">
    <source>
        <dbReference type="EMBL" id="AFD27194.1"/>
    </source>
</evidence>
<dbReference type="PANTHER" id="PTHR18964">
    <property type="entry name" value="ROK (REPRESSOR, ORF, KINASE) FAMILY"/>
    <property type="match status" value="1"/>
</dbReference>
<dbReference type="Pfam" id="PF00480">
    <property type="entry name" value="ROK"/>
    <property type="match status" value="1"/>
</dbReference>
<dbReference type="HOGENOM" id="CLU_036604_2_0_0"/>
<accession>H8H0E2</accession>
<dbReference type="InterPro" id="IPR043129">
    <property type="entry name" value="ATPase_NBD"/>
</dbReference>
<dbReference type="SUPFAM" id="SSF53067">
    <property type="entry name" value="Actin-like ATPase domain"/>
    <property type="match status" value="1"/>
</dbReference>
<protein>
    <submittedName>
        <fullName evidence="1">ROK family member transcriptional repressor</fullName>
    </submittedName>
</protein>
<proteinExistence type="predicted"/>
<geneLocation type="plasmid" evidence="1 2">
    <name>P1</name>
</geneLocation>
<dbReference type="PATRIC" id="fig|745776.4.peg.3342"/>
<dbReference type="Gene3D" id="3.30.420.40">
    <property type="match status" value="2"/>
</dbReference>
<sequence length="305" mass="31636">MSAAALALDVGGSHVTAGLVDLDTRQVRRTARRSVHHSAPADTLLDAWTQAALEACAGDGQDTVQIGVAVPGPFDARSGRSQMRHKFPGLYDVALRPLLAARLRGQVGPQGTVPEIVFGNDADLFALGEWWSAGADPRARLIGLTLGTGLGSGFVAGGRVVTSGADVPPGGELWNMPAGDPQVGPGILEDHACGRTLERLGEEALGERLPAVVLAQRAEDGDRLARAAFRQFGHGLGTLLRPWAERFGADTVVLGGSVSWAFGLFGPEVARALPGCQVRQSRAFELAPLLGAAALAHAARSGQDG</sequence>